<evidence type="ECO:0000256" key="1">
    <source>
        <dbReference type="SAM" id="MobiDB-lite"/>
    </source>
</evidence>
<protein>
    <submittedName>
        <fullName evidence="3">Uncharacterized protein</fullName>
    </submittedName>
</protein>
<keyword evidence="4" id="KW-1185">Reference proteome</keyword>
<dbReference type="OrthoDB" id="2596020at2759"/>
<evidence type="ECO:0000256" key="2">
    <source>
        <dbReference type="SAM" id="Phobius"/>
    </source>
</evidence>
<dbReference type="EMBL" id="BLZA01000005">
    <property type="protein sequence ID" value="GHJ83979.1"/>
    <property type="molecule type" value="Genomic_DNA"/>
</dbReference>
<name>A0A8H3YC67_9TREE</name>
<evidence type="ECO:0000313" key="3">
    <source>
        <dbReference type="EMBL" id="GHJ83979.1"/>
    </source>
</evidence>
<feature type="transmembrane region" description="Helical" evidence="2">
    <location>
        <begin position="108"/>
        <end position="130"/>
    </location>
</feature>
<feature type="compositionally biased region" description="Polar residues" evidence="1">
    <location>
        <begin position="61"/>
        <end position="74"/>
    </location>
</feature>
<keyword evidence="2" id="KW-0472">Membrane</keyword>
<organism evidence="3 4">
    <name type="scientific">Naganishia liquefaciens</name>
    <dbReference type="NCBI Taxonomy" id="104408"/>
    <lineage>
        <taxon>Eukaryota</taxon>
        <taxon>Fungi</taxon>
        <taxon>Dikarya</taxon>
        <taxon>Basidiomycota</taxon>
        <taxon>Agaricomycotina</taxon>
        <taxon>Tremellomycetes</taxon>
        <taxon>Filobasidiales</taxon>
        <taxon>Filobasidiaceae</taxon>
        <taxon>Naganishia</taxon>
    </lineage>
</organism>
<feature type="region of interest" description="Disordered" evidence="1">
    <location>
        <begin position="1"/>
        <end position="88"/>
    </location>
</feature>
<dbReference type="AlphaFoldDB" id="A0A8H3YC67"/>
<feature type="compositionally biased region" description="Low complexity" evidence="1">
    <location>
        <begin position="36"/>
        <end position="46"/>
    </location>
</feature>
<comment type="caution">
    <text evidence="3">The sequence shown here is derived from an EMBL/GenBank/DDBJ whole genome shotgun (WGS) entry which is preliminary data.</text>
</comment>
<evidence type="ECO:0000313" key="4">
    <source>
        <dbReference type="Proteomes" id="UP000620104"/>
    </source>
</evidence>
<keyword evidence="2" id="KW-1133">Transmembrane helix</keyword>
<accession>A0A8H3YC67</accession>
<gene>
    <name evidence="3" type="ORF">NliqN6_0381</name>
</gene>
<keyword evidence="2" id="KW-0812">Transmembrane</keyword>
<dbReference type="Proteomes" id="UP000620104">
    <property type="component" value="Unassembled WGS sequence"/>
</dbReference>
<sequence>MLDAKPLLSAPTSLAKSRSSKNGTPKQQGKYALAPSRISFPSSSSSALYDPEAEDPDAYDSRTSAYINGDTTRNGGDLETGLGQRERPGLPKISRECLWSEFKCYGSYIFPVLFVFGVLAIGISLSIFGWKKGWFDK</sequence>
<proteinExistence type="predicted"/>
<feature type="compositionally biased region" description="Polar residues" evidence="1">
    <location>
        <begin position="10"/>
        <end position="27"/>
    </location>
</feature>
<reference evidence="3" key="1">
    <citation type="submission" date="2020-07" db="EMBL/GenBank/DDBJ databases">
        <title>Draft Genome Sequence of a Deep-Sea Yeast, Naganishia (Cryptococcus) liquefaciens strain N6.</title>
        <authorList>
            <person name="Han Y.W."/>
            <person name="Kajitani R."/>
            <person name="Morimoto H."/>
            <person name="Parhat M."/>
            <person name="Tsubouchi H."/>
            <person name="Bakenova O."/>
            <person name="Ogata M."/>
            <person name="Argunhan B."/>
            <person name="Aoki R."/>
            <person name="Kajiwara S."/>
            <person name="Itoh T."/>
            <person name="Iwasaki H."/>
        </authorList>
    </citation>
    <scope>NUCLEOTIDE SEQUENCE</scope>
    <source>
        <strain evidence="3">N6</strain>
    </source>
</reference>